<dbReference type="STRING" id="1908257.BKK47_00470"/>
<dbReference type="SUPFAM" id="SSF46785">
    <property type="entry name" value="Winged helix' DNA-binding domain"/>
    <property type="match status" value="1"/>
</dbReference>
<keyword evidence="3" id="KW-0238">DNA-binding</keyword>
<dbReference type="Pfam" id="PF03466">
    <property type="entry name" value="LysR_substrate"/>
    <property type="match status" value="1"/>
</dbReference>
<evidence type="ECO:0000256" key="3">
    <source>
        <dbReference type="ARBA" id="ARBA00023125"/>
    </source>
</evidence>
<dbReference type="Gene3D" id="3.40.190.290">
    <property type="match status" value="1"/>
</dbReference>
<dbReference type="AlphaFoldDB" id="A0A1V3IK23"/>
<dbReference type="PROSITE" id="PS50931">
    <property type="entry name" value="HTH_LYSR"/>
    <property type="match status" value="1"/>
</dbReference>
<accession>A0A1V3IK23</accession>
<dbReference type="GO" id="GO:0003677">
    <property type="term" value="F:DNA binding"/>
    <property type="evidence" value="ECO:0007669"/>
    <property type="project" value="UniProtKB-KW"/>
</dbReference>
<dbReference type="RefSeq" id="WP_077492991.1">
    <property type="nucleotide sequence ID" value="NZ_MLHG01000005.1"/>
</dbReference>
<dbReference type="InterPro" id="IPR005119">
    <property type="entry name" value="LysR_subst-bd"/>
</dbReference>
<dbReference type="PANTHER" id="PTHR30537">
    <property type="entry name" value="HTH-TYPE TRANSCRIPTIONAL REGULATOR"/>
    <property type="match status" value="1"/>
</dbReference>
<dbReference type="InterPro" id="IPR036390">
    <property type="entry name" value="WH_DNA-bd_sf"/>
</dbReference>
<comment type="caution">
    <text evidence="6">The sequence shown here is derived from an EMBL/GenBank/DDBJ whole genome shotgun (WGS) entry which is preliminary data.</text>
</comment>
<dbReference type="Gene3D" id="1.10.10.10">
    <property type="entry name" value="Winged helix-like DNA-binding domain superfamily/Winged helix DNA-binding domain"/>
    <property type="match status" value="1"/>
</dbReference>
<dbReference type="EMBL" id="MLHG01000005">
    <property type="protein sequence ID" value="OOF41679.1"/>
    <property type="molecule type" value="Genomic_DNA"/>
</dbReference>
<dbReference type="GO" id="GO:0003700">
    <property type="term" value="F:DNA-binding transcription factor activity"/>
    <property type="evidence" value="ECO:0007669"/>
    <property type="project" value="InterPro"/>
</dbReference>
<dbReference type="FunFam" id="1.10.10.10:FF:000001">
    <property type="entry name" value="LysR family transcriptional regulator"/>
    <property type="match status" value="1"/>
</dbReference>
<name>A0A1V3IK23_9PAST</name>
<evidence type="ECO:0000256" key="2">
    <source>
        <dbReference type="ARBA" id="ARBA00023015"/>
    </source>
</evidence>
<reference evidence="6 7" key="1">
    <citation type="submission" date="2016-10" db="EMBL/GenBank/DDBJ databases">
        <title>Rodentibacter gen. nov. and new species.</title>
        <authorList>
            <person name="Christensen H."/>
        </authorList>
    </citation>
    <scope>NUCLEOTIDE SEQUENCE [LARGE SCALE GENOMIC DNA]</scope>
    <source>
        <strain evidence="6 7">Ppn418</strain>
    </source>
</reference>
<evidence type="ECO:0000256" key="1">
    <source>
        <dbReference type="ARBA" id="ARBA00009437"/>
    </source>
</evidence>
<dbReference type="InterPro" id="IPR058163">
    <property type="entry name" value="LysR-type_TF_proteobact-type"/>
</dbReference>
<feature type="domain" description="HTH lysR-type" evidence="5">
    <location>
        <begin position="1"/>
        <end position="61"/>
    </location>
</feature>
<dbReference type="Pfam" id="PF00126">
    <property type="entry name" value="HTH_1"/>
    <property type="match status" value="1"/>
</dbReference>
<dbReference type="Proteomes" id="UP000189426">
    <property type="component" value="Unassembled WGS sequence"/>
</dbReference>
<keyword evidence="7" id="KW-1185">Reference proteome</keyword>
<comment type="similarity">
    <text evidence="1">Belongs to the LysR transcriptional regulatory family.</text>
</comment>
<proteinExistence type="inferred from homology"/>
<sequence>MNSTEYGQLLIFQNIAKEGSISACARTLGISVPAVSKSLQQLEKRLGVPLFQRSTRKIQLTETGIQLLAQTGEAVENLAAAFEKAKKLAQTPTGTVRITVSQVAFSLIIQPIYAEFRRHYPHILLDISINNATVNLIEERFDLGIRFGNSLEDGMVARKLTGDIREGLFISPQYAQQHGTPRTIAELAQHQLIGYRFITANRFHPLTLMVNGQPQLIEMPMSLIINDSEMMIDAIRQGFGVGRIFEPQYERLESKMDLLPILKPHWQTFQPLYLYYPPKSQNAKRVQVLIEFLQEKAKMLKW</sequence>
<dbReference type="PRINTS" id="PR00039">
    <property type="entry name" value="HTHLYSR"/>
</dbReference>
<evidence type="ECO:0000259" key="5">
    <source>
        <dbReference type="PROSITE" id="PS50931"/>
    </source>
</evidence>
<evidence type="ECO:0000256" key="4">
    <source>
        <dbReference type="ARBA" id="ARBA00023163"/>
    </source>
</evidence>
<protein>
    <submittedName>
        <fullName evidence="6">LysR family transcriptional regulator</fullName>
    </submittedName>
</protein>
<dbReference type="PANTHER" id="PTHR30537:SF5">
    <property type="entry name" value="HTH-TYPE TRANSCRIPTIONAL ACTIVATOR TTDR-RELATED"/>
    <property type="match status" value="1"/>
</dbReference>
<dbReference type="InterPro" id="IPR000847">
    <property type="entry name" value="LysR_HTH_N"/>
</dbReference>
<evidence type="ECO:0000313" key="6">
    <source>
        <dbReference type="EMBL" id="OOF41679.1"/>
    </source>
</evidence>
<dbReference type="InterPro" id="IPR036388">
    <property type="entry name" value="WH-like_DNA-bd_sf"/>
</dbReference>
<gene>
    <name evidence="6" type="ORF">BKK47_00470</name>
</gene>
<evidence type="ECO:0000313" key="7">
    <source>
        <dbReference type="Proteomes" id="UP000189426"/>
    </source>
</evidence>
<keyword evidence="2" id="KW-0805">Transcription regulation</keyword>
<organism evidence="6 7">
    <name type="scientific">Rodentibacter mrazii</name>
    <dbReference type="NCBI Taxonomy" id="1908257"/>
    <lineage>
        <taxon>Bacteria</taxon>
        <taxon>Pseudomonadati</taxon>
        <taxon>Pseudomonadota</taxon>
        <taxon>Gammaproteobacteria</taxon>
        <taxon>Pasteurellales</taxon>
        <taxon>Pasteurellaceae</taxon>
        <taxon>Rodentibacter</taxon>
    </lineage>
</organism>
<keyword evidence="4" id="KW-0804">Transcription</keyword>
<dbReference type="SUPFAM" id="SSF53850">
    <property type="entry name" value="Periplasmic binding protein-like II"/>
    <property type="match status" value="1"/>
</dbReference>